<proteinExistence type="predicted"/>
<sequence>MGPSANSSKSEAASSGLLSNVFGFFSREIESFVVNAAGGSAQRPPEPGPSDSSHRPQRVKKKSRRVVDTVYAGPSDLDRDEGPNKDQRASRPRSRRSHRTEKLGVPNTQNESVPHNLPSRVSREKTFLKPPPPTMPGSLFPRSPSMAPNITPQLQTTRIQRVSSNPPSPTLEKPDATGTDVRPTLEDHPVEADISSEEDVPPLPVLSAKAKGKQRAVEPPFERDPGETTTEYEFRGKEWELVNILESHKTAQKRLEDGAAADEDRERIELERDRDKERIRVLEHEVAQLRRELERRRSPHPQRPPSVLLGHTMMPPPPPPPPPPPSGSSSHIPPVRLPGSGAKSTEDFLSSARAALKHTTLPVEAPINGAYASSRTKRTGQPTVKLGGDKMAAFLTEMKTAKLRKTGSLASIRNTGIEVNPLEREATTASLKRRLSTGGAGTMNKRQRTDQSNLSLSHKLERRLTTSNTSFDPSSIPCGDLPSLTHAQPLPKVQRALPAPPATHSALLPPTIIHSTAKPNPPTSGSGSIDDTPSLCSDHEPSQENSAEDRLPLTPPNAHRPKSKVTGRQLAKEAILINSSPPALTRFANKRAAERQRSTDVSEMPPPIALSIATSSPPPVRHPTPKRIFSKRIPSSPMPQMRTPNRPRRPAKSRVAAVELRTPVHYLSDDELEYASENDDNTLSLFNERSFAGVTPYPKTAATGALPNIHVRRKTLDEEIRTAEDDRLFDDGILVGVGTRSKKRGFLKGGGAAGTPVLMGVGYVIGAEDSEGEQPVDYQALGDVGDDPDSVGRDEEVPVRGEDGTDDEDERLLTRRPSAIQARKAQITKRSWLPVATGSTAGLRGRGRGRR</sequence>
<evidence type="ECO:0000256" key="1">
    <source>
        <dbReference type="SAM" id="MobiDB-lite"/>
    </source>
</evidence>
<feature type="region of interest" description="Disordered" evidence="1">
    <location>
        <begin position="777"/>
        <end position="851"/>
    </location>
</feature>
<feature type="compositionally biased region" description="Basic and acidic residues" evidence="1">
    <location>
        <begin position="76"/>
        <end position="89"/>
    </location>
</feature>
<accession>A0A9P6HM99</accession>
<evidence type="ECO:0000313" key="2">
    <source>
        <dbReference type="EMBL" id="KAF9790390.1"/>
    </source>
</evidence>
<feature type="compositionally biased region" description="Basic and acidic residues" evidence="1">
    <location>
        <begin position="220"/>
        <end position="232"/>
    </location>
</feature>
<feature type="compositionally biased region" description="Basic and acidic residues" evidence="1">
    <location>
        <begin position="790"/>
        <end position="803"/>
    </location>
</feature>
<evidence type="ECO:0000313" key="3">
    <source>
        <dbReference type="Proteomes" id="UP000736335"/>
    </source>
</evidence>
<dbReference type="AlphaFoldDB" id="A0A9P6HM99"/>
<gene>
    <name evidence="2" type="ORF">BJ322DRAFT_1036132</name>
</gene>
<feature type="compositionally biased region" description="Polar residues" evidence="1">
    <location>
        <begin position="513"/>
        <end position="535"/>
    </location>
</feature>
<feature type="compositionally biased region" description="Basic and acidic residues" evidence="1">
    <location>
        <begin position="537"/>
        <end position="551"/>
    </location>
</feature>
<feature type="compositionally biased region" description="Basic residues" evidence="1">
    <location>
        <begin position="90"/>
        <end position="99"/>
    </location>
</feature>
<feature type="region of interest" description="Disordered" evidence="1">
    <location>
        <begin position="427"/>
        <end position="486"/>
    </location>
</feature>
<comment type="caution">
    <text evidence="2">The sequence shown here is derived from an EMBL/GenBank/DDBJ whole genome shotgun (WGS) entry which is preliminary data.</text>
</comment>
<organism evidence="2 3">
    <name type="scientific">Thelephora terrestris</name>
    <dbReference type="NCBI Taxonomy" id="56493"/>
    <lineage>
        <taxon>Eukaryota</taxon>
        <taxon>Fungi</taxon>
        <taxon>Dikarya</taxon>
        <taxon>Basidiomycota</taxon>
        <taxon>Agaricomycotina</taxon>
        <taxon>Agaricomycetes</taxon>
        <taxon>Thelephorales</taxon>
        <taxon>Thelephoraceae</taxon>
        <taxon>Thelephora</taxon>
    </lineage>
</organism>
<feature type="compositionally biased region" description="Basic and acidic residues" evidence="1">
    <location>
        <begin position="251"/>
        <end position="296"/>
    </location>
</feature>
<protein>
    <submittedName>
        <fullName evidence="2">Uncharacterized protein</fullName>
    </submittedName>
</protein>
<feature type="region of interest" description="Disordered" evidence="1">
    <location>
        <begin position="512"/>
        <end position="568"/>
    </location>
</feature>
<dbReference type="OrthoDB" id="3256736at2759"/>
<reference evidence="2" key="1">
    <citation type="journal article" date="2020" name="Nat. Commun.">
        <title>Large-scale genome sequencing of mycorrhizal fungi provides insights into the early evolution of symbiotic traits.</title>
        <authorList>
            <person name="Miyauchi S."/>
            <person name="Kiss E."/>
            <person name="Kuo A."/>
            <person name="Drula E."/>
            <person name="Kohler A."/>
            <person name="Sanchez-Garcia M."/>
            <person name="Morin E."/>
            <person name="Andreopoulos B."/>
            <person name="Barry K.W."/>
            <person name="Bonito G."/>
            <person name="Buee M."/>
            <person name="Carver A."/>
            <person name="Chen C."/>
            <person name="Cichocki N."/>
            <person name="Clum A."/>
            <person name="Culley D."/>
            <person name="Crous P.W."/>
            <person name="Fauchery L."/>
            <person name="Girlanda M."/>
            <person name="Hayes R.D."/>
            <person name="Keri Z."/>
            <person name="LaButti K."/>
            <person name="Lipzen A."/>
            <person name="Lombard V."/>
            <person name="Magnuson J."/>
            <person name="Maillard F."/>
            <person name="Murat C."/>
            <person name="Nolan M."/>
            <person name="Ohm R.A."/>
            <person name="Pangilinan J."/>
            <person name="Pereira M.F."/>
            <person name="Perotto S."/>
            <person name="Peter M."/>
            <person name="Pfister S."/>
            <person name="Riley R."/>
            <person name="Sitrit Y."/>
            <person name="Stielow J.B."/>
            <person name="Szollosi G."/>
            <person name="Zifcakova L."/>
            <person name="Stursova M."/>
            <person name="Spatafora J.W."/>
            <person name="Tedersoo L."/>
            <person name="Vaario L.M."/>
            <person name="Yamada A."/>
            <person name="Yan M."/>
            <person name="Wang P."/>
            <person name="Xu J."/>
            <person name="Bruns T."/>
            <person name="Baldrian P."/>
            <person name="Vilgalys R."/>
            <person name="Dunand C."/>
            <person name="Henrissat B."/>
            <person name="Grigoriev I.V."/>
            <person name="Hibbett D."/>
            <person name="Nagy L.G."/>
            <person name="Martin F.M."/>
        </authorList>
    </citation>
    <scope>NUCLEOTIDE SEQUENCE</scope>
    <source>
        <strain evidence="2">UH-Tt-Lm1</strain>
    </source>
</reference>
<reference evidence="2" key="2">
    <citation type="submission" date="2020-11" db="EMBL/GenBank/DDBJ databases">
        <authorList>
            <consortium name="DOE Joint Genome Institute"/>
            <person name="Kuo A."/>
            <person name="Miyauchi S."/>
            <person name="Kiss E."/>
            <person name="Drula E."/>
            <person name="Kohler A."/>
            <person name="Sanchez-Garcia M."/>
            <person name="Andreopoulos B."/>
            <person name="Barry K.W."/>
            <person name="Bonito G."/>
            <person name="Buee M."/>
            <person name="Carver A."/>
            <person name="Chen C."/>
            <person name="Cichocki N."/>
            <person name="Clum A."/>
            <person name="Culley D."/>
            <person name="Crous P.W."/>
            <person name="Fauchery L."/>
            <person name="Girlanda M."/>
            <person name="Hayes R."/>
            <person name="Keri Z."/>
            <person name="Labutti K."/>
            <person name="Lipzen A."/>
            <person name="Lombard V."/>
            <person name="Magnuson J."/>
            <person name="Maillard F."/>
            <person name="Morin E."/>
            <person name="Murat C."/>
            <person name="Nolan M."/>
            <person name="Ohm R."/>
            <person name="Pangilinan J."/>
            <person name="Pereira M."/>
            <person name="Perotto S."/>
            <person name="Peter M."/>
            <person name="Riley R."/>
            <person name="Sitrit Y."/>
            <person name="Stielow B."/>
            <person name="Szollosi G."/>
            <person name="Zifcakova L."/>
            <person name="Stursova M."/>
            <person name="Spatafora J.W."/>
            <person name="Tedersoo L."/>
            <person name="Vaario L.-M."/>
            <person name="Yamada A."/>
            <person name="Yan M."/>
            <person name="Wang P."/>
            <person name="Xu J."/>
            <person name="Bruns T."/>
            <person name="Baldrian P."/>
            <person name="Vilgalys R."/>
            <person name="Henrissat B."/>
            <person name="Grigoriev I.V."/>
            <person name="Hibbett D."/>
            <person name="Nagy L.G."/>
            <person name="Martin F.M."/>
        </authorList>
    </citation>
    <scope>NUCLEOTIDE SEQUENCE</scope>
    <source>
        <strain evidence="2">UH-Tt-Lm1</strain>
    </source>
</reference>
<keyword evidence="3" id="KW-1185">Reference proteome</keyword>
<dbReference type="EMBL" id="WIUZ02000002">
    <property type="protein sequence ID" value="KAF9790390.1"/>
    <property type="molecule type" value="Genomic_DNA"/>
</dbReference>
<feature type="compositionally biased region" description="Pro residues" evidence="1">
    <location>
        <begin position="314"/>
        <end position="326"/>
    </location>
</feature>
<feature type="region of interest" description="Disordered" evidence="1">
    <location>
        <begin position="251"/>
        <end position="347"/>
    </location>
</feature>
<feature type="region of interest" description="Disordered" evidence="1">
    <location>
        <begin position="36"/>
        <end position="232"/>
    </location>
</feature>
<name>A0A9P6HM99_9AGAM</name>
<dbReference type="Proteomes" id="UP000736335">
    <property type="component" value="Unassembled WGS sequence"/>
</dbReference>
<feature type="compositionally biased region" description="Basic residues" evidence="1">
    <location>
        <begin position="55"/>
        <end position="64"/>
    </location>
</feature>
<feature type="compositionally biased region" description="Polar residues" evidence="1">
    <location>
        <begin position="146"/>
        <end position="165"/>
    </location>
</feature>
<feature type="region of interest" description="Disordered" evidence="1">
    <location>
        <begin position="610"/>
        <end position="655"/>
    </location>
</feature>